<dbReference type="AlphaFoldDB" id="A0A370PST1"/>
<feature type="region of interest" description="Disordered" evidence="1">
    <location>
        <begin position="29"/>
        <end position="78"/>
    </location>
</feature>
<organism evidence="2 3">
    <name type="scientific">Aspergillus phoenicis ATCC 13157</name>
    <dbReference type="NCBI Taxonomy" id="1353007"/>
    <lineage>
        <taxon>Eukaryota</taxon>
        <taxon>Fungi</taxon>
        <taxon>Dikarya</taxon>
        <taxon>Ascomycota</taxon>
        <taxon>Pezizomycotina</taxon>
        <taxon>Eurotiomycetes</taxon>
        <taxon>Eurotiomycetidae</taxon>
        <taxon>Eurotiales</taxon>
        <taxon>Aspergillaceae</taxon>
        <taxon>Aspergillus</taxon>
    </lineage>
</organism>
<feature type="compositionally biased region" description="Basic residues" evidence="1">
    <location>
        <begin position="49"/>
        <end position="64"/>
    </location>
</feature>
<keyword evidence="3" id="KW-1185">Reference proteome</keyword>
<feature type="compositionally biased region" description="Polar residues" evidence="1">
    <location>
        <begin position="68"/>
        <end position="78"/>
    </location>
</feature>
<evidence type="ECO:0000256" key="1">
    <source>
        <dbReference type="SAM" id="MobiDB-lite"/>
    </source>
</evidence>
<accession>A0A370PST1</accession>
<reference evidence="2 3" key="1">
    <citation type="submission" date="2018-07" db="EMBL/GenBank/DDBJ databases">
        <title>Section-level genome sequencing of Aspergillus section Nigri to investigate inter- and intra-species variation.</title>
        <authorList>
            <consortium name="DOE Joint Genome Institute"/>
            <person name="Vesth T.C."/>
            <person name="Nybo J.L."/>
            <person name="Theobald S."/>
            <person name="Frisvad J.C."/>
            <person name="Larsen T.O."/>
            <person name="Nielsen K.F."/>
            <person name="Hoof J.B."/>
            <person name="Brandl J."/>
            <person name="Salamov A."/>
            <person name="Riley R."/>
            <person name="Gladden J.M."/>
            <person name="Phatale P."/>
            <person name="Nielsen M.T."/>
            <person name="Lyhne E.K."/>
            <person name="Kogle M.E."/>
            <person name="Strasser K."/>
            <person name="McDonnell E."/>
            <person name="Barry K."/>
            <person name="Clum A."/>
            <person name="Chen C."/>
            <person name="Nolan M."/>
            <person name="Sandor L."/>
            <person name="Kuo A."/>
            <person name="Lipzen A."/>
            <person name="Hainaut M."/>
            <person name="Drula E."/>
            <person name="Tsang A."/>
            <person name="Magnuson J.K."/>
            <person name="Henrissat B."/>
            <person name="Wiebenga A."/>
            <person name="Simmons B.A."/>
            <person name="Makela M.R."/>
            <person name="De vries R.P."/>
            <person name="Grigoriev I.V."/>
            <person name="Mortensen U.H."/>
            <person name="Baker S.E."/>
            <person name="Andersen M.R."/>
        </authorList>
    </citation>
    <scope>NUCLEOTIDE SEQUENCE [LARGE SCALE GENOMIC DNA]</scope>
    <source>
        <strain evidence="2 3">ATCC 13157</strain>
    </source>
</reference>
<protein>
    <submittedName>
        <fullName evidence="2">Uncharacterized protein</fullName>
    </submittedName>
</protein>
<evidence type="ECO:0000313" key="3">
    <source>
        <dbReference type="Proteomes" id="UP000254937"/>
    </source>
</evidence>
<name>A0A370PST1_ASPPH</name>
<dbReference type="Proteomes" id="UP000254937">
    <property type="component" value="Unassembled WGS sequence"/>
</dbReference>
<evidence type="ECO:0000313" key="2">
    <source>
        <dbReference type="EMBL" id="RDK45180.1"/>
    </source>
</evidence>
<sequence length="427" mass="49128">MSEAPHSRYNLRKRNPVDNDVFEELEKFLSEQRNIPRVRKPRTGGGAGKPRRGKGGRKPRKSKGKASQEPSTTESFTTKIHVKFIADIQEESDQQSEEASAESAANISDWYRSSHSEADLKPGESHSNRHFYYQRTGAPRSDCLFAANVEVVNKVPVDTIVDPKYMPSDDDTEFQRLVDLWQEPVVEDKVELSDWSELEKLVDPKKARFAPLFRDVHDDRYRKETEPDILFDYIASLFEQLPSQGEIDFRQNCYFPLAREDLGTHQGLYFSYYIGKGTFNVPGGQAIGVPLAVCTVRFILLVSLYLKLNNLQCKPKLGRAGIARSEIPGLLFQANMAFEFESNHEQYPAYVISVRGWKICFVKGIMTRQEVARLQDKKKLSGRIKVQRTGAYDLYYRNERKEFIRVMLGLLRSFKDRREADFSTELL</sequence>
<proteinExistence type="predicted"/>
<gene>
    <name evidence="2" type="ORF">M752DRAFT_312892</name>
</gene>
<dbReference type="EMBL" id="KZ851848">
    <property type="protein sequence ID" value="RDK45180.1"/>
    <property type="molecule type" value="Genomic_DNA"/>
</dbReference>